<dbReference type="InterPro" id="IPR000916">
    <property type="entry name" value="Bet_v_I/MLP"/>
</dbReference>
<evidence type="ECO:0000313" key="4">
    <source>
        <dbReference type="EMBL" id="GMI65944.1"/>
    </source>
</evidence>
<protein>
    <recommendedName>
        <fullName evidence="3">Bet v I/Major latex protein domain-containing protein</fullName>
    </recommendedName>
</protein>
<evidence type="ECO:0000313" key="5">
    <source>
        <dbReference type="Proteomes" id="UP001165190"/>
    </source>
</evidence>
<dbReference type="GO" id="GO:0004864">
    <property type="term" value="F:protein phosphatase inhibitor activity"/>
    <property type="evidence" value="ECO:0007669"/>
    <property type="project" value="TreeGrafter"/>
</dbReference>
<keyword evidence="2" id="KW-0017">Alkaloid metabolism</keyword>
<dbReference type="PANTHER" id="PTHR31213:SF19">
    <property type="entry name" value="BET V I_MAJOR LATEX PROTEIN DOMAIN-CONTAINING PROTEIN"/>
    <property type="match status" value="1"/>
</dbReference>
<dbReference type="GO" id="GO:0009738">
    <property type="term" value="P:abscisic acid-activated signaling pathway"/>
    <property type="evidence" value="ECO:0007669"/>
    <property type="project" value="TreeGrafter"/>
</dbReference>
<dbReference type="Pfam" id="PF00407">
    <property type="entry name" value="Bet_v_1"/>
    <property type="match status" value="1"/>
</dbReference>
<dbReference type="InterPro" id="IPR050279">
    <property type="entry name" value="Plant_def-hormone_signal"/>
</dbReference>
<dbReference type="GO" id="GO:0009820">
    <property type="term" value="P:alkaloid metabolic process"/>
    <property type="evidence" value="ECO:0007669"/>
    <property type="project" value="UniProtKB-KW"/>
</dbReference>
<accession>A0A9W7LJ07</accession>
<dbReference type="GO" id="GO:0010427">
    <property type="term" value="F:abscisic acid binding"/>
    <property type="evidence" value="ECO:0007669"/>
    <property type="project" value="TreeGrafter"/>
</dbReference>
<dbReference type="OrthoDB" id="1879545at2759"/>
<organism evidence="4 5">
    <name type="scientific">Hibiscus trionum</name>
    <name type="common">Flower of an hour</name>
    <dbReference type="NCBI Taxonomy" id="183268"/>
    <lineage>
        <taxon>Eukaryota</taxon>
        <taxon>Viridiplantae</taxon>
        <taxon>Streptophyta</taxon>
        <taxon>Embryophyta</taxon>
        <taxon>Tracheophyta</taxon>
        <taxon>Spermatophyta</taxon>
        <taxon>Magnoliopsida</taxon>
        <taxon>eudicotyledons</taxon>
        <taxon>Gunneridae</taxon>
        <taxon>Pentapetalae</taxon>
        <taxon>rosids</taxon>
        <taxon>malvids</taxon>
        <taxon>Malvales</taxon>
        <taxon>Malvaceae</taxon>
        <taxon>Malvoideae</taxon>
        <taxon>Hibiscus</taxon>
    </lineage>
</organism>
<dbReference type="PANTHER" id="PTHR31213">
    <property type="entry name" value="OS08G0374000 PROTEIN-RELATED"/>
    <property type="match status" value="1"/>
</dbReference>
<dbReference type="GO" id="GO:0005634">
    <property type="term" value="C:nucleus"/>
    <property type="evidence" value="ECO:0007669"/>
    <property type="project" value="TreeGrafter"/>
</dbReference>
<evidence type="ECO:0000256" key="1">
    <source>
        <dbReference type="ARBA" id="ARBA00009744"/>
    </source>
</evidence>
<dbReference type="InterPro" id="IPR023393">
    <property type="entry name" value="START-like_dom_sf"/>
</dbReference>
<dbReference type="EMBL" id="BSYR01000003">
    <property type="protein sequence ID" value="GMI65944.1"/>
    <property type="molecule type" value="Genomic_DNA"/>
</dbReference>
<dbReference type="CDD" id="cd07816">
    <property type="entry name" value="Bet_v1-like"/>
    <property type="match status" value="1"/>
</dbReference>
<comment type="similarity">
    <text evidence="1">Belongs to the BetVI family.</text>
</comment>
<comment type="caution">
    <text evidence="4">The sequence shown here is derived from an EMBL/GenBank/DDBJ whole genome shotgun (WGS) entry which is preliminary data.</text>
</comment>
<evidence type="ECO:0000256" key="2">
    <source>
        <dbReference type="ARBA" id="ARBA00022589"/>
    </source>
</evidence>
<proteinExistence type="inferred from homology"/>
<dbReference type="AlphaFoldDB" id="A0A9W7LJ07"/>
<reference evidence="4" key="1">
    <citation type="submission" date="2023-05" db="EMBL/GenBank/DDBJ databases">
        <title>Genome and transcriptome analyses reveal genes involved in the formation of fine ridges on petal epidermal cells in Hibiscus trionum.</title>
        <authorList>
            <person name="Koshimizu S."/>
            <person name="Masuda S."/>
            <person name="Ishii T."/>
            <person name="Shirasu K."/>
            <person name="Hoshino A."/>
            <person name="Arita M."/>
        </authorList>
    </citation>
    <scope>NUCLEOTIDE SEQUENCE</scope>
    <source>
        <strain evidence="4">Hamamatsu line</strain>
    </source>
</reference>
<keyword evidence="5" id="KW-1185">Reference proteome</keyword>
<dbReference type="GO" id="GO:0038023">
    <property type="term" value="F:signaling receptor activity"/>
    <property type="evidence" value="ECO:0007669"/>
    <property type="project" value="TreeGrafter"/>
</dbReference>
<feature type="domain" description="Bet v I/Major latex protein" evidence="3">
    <location>
        <begin position="2"/>
        <end position="155"/>
    </location>
</feature>
<dbReference type="Gene3D" id="3.30.530.20">
    <property type="match status" value="1"/>
</dbReference>
<dbReference type="GO" id="GO:0006952">
    <property type="term" value="P:defense response"/>
    <property type="evidence" value="ECO:0007669"/>
    <property type="project" value="InterPro"/>
</dbReference>
<dbReference type="GO" id="GO:0005737">
    <property type="term" value="C:cytoplasm"/>
    <property type="evidence" value="ECO:0007669"/>
    <property type="project" value="TreeGrafter"/>
</dbReference>
<evidence type="ECO:0000259" key="3">
    <source>
        <dbReference type="Pfam" id="PF00407"/>
    </source>
</evidence>
<sequence>MHGQVSQDTPVGVSAALIWDVYRGLELGRLVDKIASDVIGRVEVLEGNGGVGTVVKLTFPPAPGSAESGYMKERFTKVDEENRVKETELVEGGYKALGFDVVRIRLEIIEKDSESCVVRSCIEYEGDDKLVDVVPHVSVKPLETMAEIVAKHLTQNKSTPA</sequence>
<gene>
    <name evidence="4" type="ORF">HRI_000263700</name>
</gene>
<name>A0A9W7LJ07_HIBTR</name>
<dbReference type="SUPFAM" id="SSF55961">
    <property type="entry name" value="Bet v1-like"/>
    <property type="match status" value="1"/>
</dbReference>
<dbReference type="Proteomes" id="UP001165190">
    <property type="component" value="Unassembled WGS sequence"/>
</dbReference>